<sequence length="172" mass="18787">MPLLPRTPQQRARLEERTVASPLQEHSNRSCQLPERPRIPFLEPACHCAAATAGIPSLAFNDSCLRRGVPQRLEARGRRHHRLLLPTEKTTLCCLSKSCRSVCAHHCRQRRDSRSAVTPPNPPPAPPAPRSLGPPPSSVNMAAAAALPVRRLELPTAAARQRHPNVNGDSPA</sequence>
<feature type="region of interest" description="Disordered" evidence="1">
    <location>
        <begin position="110"/>
        <end position="139"/>
    </location>
</feature>
<protein>
    <submittedName>
        <fullName evidence="2">Uncharacterized protein</fullName>
    </submittedName>
</protein>
<feature type="region of interest" description="Disordered" evidence="1">
    <location>
        <begin position="153"/>
        <end position="172"/>
    </location>
</feature>
<evidence type="ECO:0000313" key="3">
    <source>
        <dbReference type="Proteomes" id="UP000664991"/>
    </source>
</evidence>
<feature type="compositionally biased region" description="Pro residues" evidence="1">
    <location>
        <begin position="119"/>
        <end position="137"/>
    </location>
</feature>
<name>A0A836CP89_SHEEP</name>
<comment type="caution">
    <text evidence="2">The sequence shown here is derived from an EMBL/GenBank/DDBJ whole genome shotgun (WGS) entry which is preliminary data.</text>
</comment>
<reference evidence="2 3" key="1">
    <citation type="submission" date="2020-12" db="EMBL/GenBank/DDBJ databases">
        <title>De novo assembly of Tibetan sheep genome.</title>
        <authorList>
            <person name="Li X."/>
        </authorList>
    </citation>
    <scope>NUCLEOTIDE SEQUENCE [LARGE SCALE GENOMIC DNA]</scope>
    <source>
        <tissue evidence="2">Heart</tissue>
    </source>
</reference>
<evidence type="ECO:0000313" key="2">
    <source>
        <dbReference type="EMBL" id="KAG5193782.1"/>
    </source>
</evidence>
<evidence type="ECO:0000256" key="1">
    <source>
        <dbReference type="SAM" id="MobiDB-lite"/>
    </source>
</evidence>
<gene>
    <name evidence="2" type="ORF">JEQ12_020143</name>
</gene>
<organism evidence="2 3">
    <name type="scientific">Ovis aries</name>
    <name type="common">Sheep</name>
    <dbReference type="NCBI Taxonomy" id="9940"/>
    <lineage>
        <taxon>Eukaryota</taxon>
        <taxon>Metazoa</taxon>
        <taxon>Chordata</taxon>
        <taxon>Craniata</taxon>
        <taxon>Vertebrata</taxon>
        <taxon>Euteleostomi</taxon>
        <taxon>Mammalia</taxon>
        <taxon>Eutheria</taxon>
        <taxon>Laurasiatheria</taxon>
        <taxon>Artiodactyla</taxon>
        <taxon>Ruminantia</taxon>
        <taxon>Pecora</taxon>
        <taxon>Bovidae</taxon>
        <taxon>Caprinae</taxon>
        <taxon>Ovis</taxon>
    </lineage>
</organism>
<dbReference type="Proteomes" id="UP000664991">
    <property type="component" value="Unassembled WGS sequence"/>
</dbReference>
<accession>A0A836CP89</accession>
<proteinExistence type="predicted"/>
<dbReference type="EMBL" id="JAEMGP010000027">
    <property type="protein sequence ID" value="KAG5193782.1"/>
    <property type="molecule type" value="Genomic_DNA"/>
</dbReference>
<feature type="region of interest" description="Disordered" evidence="1">
    <location>
        <begin position="1"/>
        <end position="27"/>
    </location>
</feature>
<dbReference type="AlphaFoldDB" id="A0A836CP89"/>